<name>A0ABY9H661_9GAMM</name>
<organism evidence="1 2">
    <name type="scientific">Halomonas alkalicola</name>
    <dbReference type="NCBI Taxonomy" id="1930622"/>
    <lineage>
        <taxon>Bacteria</taxon>
        <taxon>Pseudomonadati</taxon>
        <taxon>Pseudomonadota</taxon>
        <taxon>Gammaproteobacteria</taxon>
        <taxon>Oceanospirillales</taxon>
        <taxon>Halomonadaceae</taxon>
        <taxon>Halomonas</taxon>
    </lineage>
</organism>
<proteinExistence type="predicted"/>
<protein>
    <submittedName>
        <fullName evidence="1">Uncharacterized protein</fullName>
    </submittedName>
</protein>
<sequence length="67" mass="7622">MDVFEFRDKLVNDYRDFTRSFIQPKADDINAFLDGEYGGGRYWPSPLIQINPSYVTEGTVESLAAQG</sequence>
<dbReference type="EMBL" id="CP131913">
    <property type="protein sequence ID" value="WLI73601.1"/>
    <property type="molecule type" value="Genomic_DNA"/>
</dbReference>
<keyword evidence="2" id="KW-1185">Reference proteome</keyword>
<gene>
    <name evidence="1" type="ORF">B6N23_01260</name>
</gene>
<evidence type="ECO:0000313" key="2">
    <source>
        <dbReference type="Proteomes" id="UP001235344"/>
    </source>
</evidence>
<dbReference type="RefSeq" id="WP_305501395.1">
    <property type="nucleotide sequence ID" value="NZ_CP131913.1"/>
</dbReference>
<evidence type="ECO:0000313" key="1">
    <source>
        <dbReference type="EMBL" id="WLI73601.1"/>
    </source>
</evidence>
<dbReference type="Proteomes" id="UP001235344">
    <property type="component" value="Chromosome"/>
</dbReference>
<accession>A0ABY9H661</accession>
<reference evidence="1 2" key="1">
    <citation type="submission" date="2023-08" db="EMBL/GenBank/DDBJ databases">
        <title>Transcriptome Analysis of Halomonas alkalicola CICC 11012s to Identify the Genes Involved in Alkaline Tolerances.</title>
        <authorList>
            <person name="Zhai L."/>
        </authorList>
    </citation>
    <scope>NUCLEOTIDE SEQUENCE [LARGE SCALE GENOMIC DNA]</scope>
    <source>
        <strain evidence="1 2">CICC 11012s</strain>
    </source>
</reference>